<name>A0ABM3IGM1_ZIZJJ</name>
<evidence type="ECO:0000313" key="2">
    <source>
        <dbReference type="Proteomes" id="UP001652623"/>
    </source>
</evidence>
<keyword evidence="1" id="KW-0812">Transmembrane</keyword>
<feature type="transmembrane region" description="Helical" evidence="1">
    <location>
        <begin position="27"/>
        <end position="47"/>
    </location>
</feature>
<gene>
    <name evidence="3" type="primary">LOC125421916</name>
</gene>
<proteinExistence type="predicted"/>
<dbReference type="PANTHER" id="PTHR34947:SF3">
    <property type="entry name" value="TRANSMEMBRANE PROTEIN"/>
    <property type="match status" value="1"/>
</dbReference>
<organism evidence="2 3">
    <name type="scientific">Ziziphus jujuba</name>
    <name type="common">Chinese jujube</name>
    <name type="synonym">Ziziphus sativa</name>
    <dbReference type="NCBI Taxonomy" id="326968"/>
    <lineage>
        <taxon>Eukaryota</taxon>
        <taxon>Viridiplantae</taxon>
        <taxon>Streptophyta</taxon>
        <taxon>Embryophyta</taxon>
        <taxon>Tracheophyta</taxon>
        <taxon>Spermatophyta</taxon>
        <taxon>Magnoliopsida</taxon>
        <taxon>eudicotyledons</taxon>
        <taxon>Gunneridae</taxon>
        <taxon>Pentapetalae</taxon>
        <taxon>rosids</taxon>
        <taxon>fabids</taxon>
        <taxon>Rosales</taxon>
        <taxon>Rhamnaceae</taxon>
        <taxon>Paliureae</taxon>
        <taxon>Ziziphus</taxon>
    </lineage>
</organism>
<keyword evidence="1" id="KW-1133">Transmembrane helix</keyword>
<sequence>MYNFKHSNIQSPIQLSQSCKPKKAIKLLLSFSLFSIILSCSSLLLPFILHSYAFSMQFFRYSLNKNYMFLVCNGLLVFIVKSSGLIGNSSPGSTFNNDTHAMKIGKNIHQTELKLEQTKASTPCSEKEVVTPCSGKEVVMEVEEEEGRSETRQVVVVKGEEELSINQDEGENGLINTADDRNEERIESLTTEELNKKCEDFIRRMKEGIKFEAQQLVMV</sequence>
<dbReference type="GeneID" id="125421916"/>
<reference evidence="3" key="1">
    <citation type="submission" date="2025-08" db="UniProtKB">
        <authorList>
            <consortium name="RefSeq"/>
        </authorList>
    </citation>
    <scope>IDENTIFICATION</scope>
    <source>
        <tissue evidence="3">Seedling</tissue>
    </source>
</reference>
<keyword evidence="1" id="KW-0472">Membrane</keyword>
<dbReference type="PANTHER" id="PTHR34947">
    <property type="entry name" value="TRANSMEMBRANE PROTEIN"/>
    <property type="match status" value="1"/>
</dbReference>
<protein>
    <submittedName>
        <fullName evidence="3">Uncharacterized protein LOC125421916</fullName>
    </submittedName>
</protein>
<dbReference type="RefSeq" id="XP_048327990.1">
    <property type="nucleotide sequence ID" value="XM_048472033.2"/>
</dbReference>
<dbReference type="Proteomes" id="UP001652623">
    <property type="component" value="Chromosome 4"/>
</dbReference>
<keyword evidence="2" id="KW-1185">Reference proteome</keyword>
<evidence type="ECO:0000256" key="1">
    <source>
        <dbReference type="SAM" id="Phobius"/>
    </source>
</evidence>
<evidence type="ECO:0000313" key="3">
    <source>
        <dbReference type="RefSeq" id="XP_048327990.1"/>
    </source>
</evidence>
<dbReference type="PROSITE" id="PS51257">
    <property type="entry name" value="PROKAR_LIPOPROTEIN"/>
    <property type="match status" value="1"/>
</dbReference>
<accession>A0ABM3IGM1</accession>